<dbReference type="RefSeq" id="WP_204652887.1">
    <property type="nucleotide sequence ID" value="NZ_JAFBFD010000003.1"/>
</dbReference>
<comment type="caution">
    <text evidence="1">The sequence shown here is derived from an EMBL/GenBank/DDBJ whole genome shotgun (WGS) entry which is preliminary data.</text>
</comment>
<sequence>MNYRGIAFFDLDGTLLNENSQVSSAVANGMDRLRDNQILPVIATGRTEAEIPQILNDTKITSNIVMNGSFIRVNGDIIHREIIDKTTIEKMLQLTKENQQPLAFYNHSNYWATQHNDDLVNAYQYIHSQLPEINPNAYLKREVNMLLVLGQDKDETYHEAFPELTFYRNGPYSIDIVKKNVSKGQAVRKLIEILQLENVPTYGFGDGLNDLALLEACDYKIAMGNAKKELKEMADFITLTNQEDGIVHALKTFDLI</sequence>
<dbReference type="SFLD" id="SFLDG01140">
    <property type="entry name" value="C2.B:_Phosphomannomutase_and_P"/>
    <property type="match status" value="1"/>
</dbReference>
<keyword evidence="1" id="KW-0378">Hydrolase</keyword>
<keyword evidence="2" id="KW-1185">Reference proteome</keyword>
<reference evidence="2" key="1">
    <citation type="journal article" date="2019" name="Int. J. Syst. Evol. Microbiol.">
        <title>The Global Catalogue of Microorganisms (GCM) 10K type strain sequencing project: providing services to taxonomists for standard genome sequencing and annotation.</title>
        <authorList>
            <consortium name="The Broad Institute Genomics Platform"/>
            <consortium name="The Broad Institute Genome Sequencing Center for Infectious Disease"/>
            <person name="Wu L."/>
            <person name="Ma J."/>
        </authorList>
    </citation>
    <scope>NUCLEOTIDE SEQUENCE [LARGE SCALE GENOMIC DNA]</scope>
    <source>
        <strain evidence="2">CGMCC 1.19032</strain>
    </source>
</reference>
<protein>
    <submittedName>
        <fullName evidence="1">Cof-type HAD-IIB family hydrolase</fullName>
    </submittedName>
</protein>
<evidence type="ECO:0000313" key="1">
    <source>
        <dbReference type="EMBL" id="MFC4720633.1"/>
    </source>
</evidence>
<dbReference type="SUPFAM" id="SSF56784">
    <property type="entry name" value="HAD-like"/>
    <property type="match status" value="1"/>
</dbReference>
<organism evidence="1 2">
    <name type="scientific">Enterococcus lemanii</name>
    <dbReference type="NCBI Taxonomy" id="1159752"/>
    <lineage>
        <taxon>Bacteria</taxon>
        <taxon>Bacillati</taxon>
        <taxon>Bacillota</taxon>
        <taxon>Bacilli</taxon>
        <taxon>Lactobacillales</taxon>
        <taxon>Enterococcaceae</taxon>
        <taxon>Enterococcus</taxon>
    </lineage>
</organism>
<dbReference type="PANTHER" id="PTHR10000:SF25">
    <property type="entry name" value="PHOSPHATASE YKRA-RELATED"/>
    <property type="match status" value="1"/>
</dbReference>
<dbReference type="SFLD" id="SFLDS00003">
    <property type="entry name" value="Haloacid_Dehalogenase"/>
    <property type="match status" value="1"/>
</dbReference>
<dbReference type="InterPro" id="IPR036412">
    <property type="entry name" value="HAD-like_sf"/>
</dbReference>
<dbReference type="Pfam" id="PF08282">
    <property type="entry name" value="Hydrolase_3"/>
    <property type="match status" value="1"/>
</dbReference>
<dbReference type="NCBIfam" id="TIGR01484">
    <property type="entry name" value="HAD-SF-IIB"/>
    <property type="match status" value="1"/>
</dbReference>
<dbReference type="InterPro" id="IPR006379">
    <property type="entry name" value="HAD-SF_hydro_IIB"/>
</dbReference>
<accession>A0ABV9N1Y8</accession>
<gene>
    <name evidence="1" type="ORF">ACFO5I_12955</name>
</gene>
<dbReference type="PROSITE" id="PS01228">
    <property type="entry name" value="COF_1"/>
    <property type="match status" value="1"/>
</dbReference>
<evidence type="ECO:0000313" key="2">
    <source>
        <dbReference type="Proteomes" id="UP001595969"/>
    </source>
</evidence>
<dbReference type="Gene3D" id="3.40.50.1000">
    <property type="entry name" value="HAD superfamily/HAD-like"/>
    <property type="match status" value="1"/>
</dbReference>
<dbReference type="Gene3D" id="3.30.1240.10">
    <property type="match status" value="1"/>
</dbReference>
<dbReference type="NCBIfam" id="TIGR00099">
    <property type="entry name" value="Cof-subfamily"/>
    <property type="match status" value="1"/>
</dbReference>
<dbReference type="Proteomes" id="UP001595969">
    <property type="component" value="Unassembled WGS sequence"/>
</dbReference>
<dbReference type="InterPro" id="IPR000150">
    <property type="entry name" value="Cof"/>
</dbReference>
<dbReference type="GO" id="GO:0016787">
    <property type="term" value="F:hydrolase activity"/>
    <property type="evidence" value="ECO:0007669"/>
    <property type="project" value="UniProtKB-KW"/>
</dbReference>
<proteinExistence type="predicted"/>
<dbReference type="InterPro" id="IPR023214">
    <property type="entry name" value="HAD_sf"/>
</dbReference>
<dbReference type="EMBL" id="JBHSGS010000065">
    <property type="protein sequence ID" value="MFC4720633.1"/>
    <property type="molecule type" value="Genomic_DNA"/>
</dbReference>
<name>A0ABV9N1Y8_9ENTE</name>
<dbReference type="PANTHER" id="PTHR10000">
    <property type="entry name" value="PHOSPHOSERINE PHOSPHATASE"/>
    <property type="match status" value="1"/>
</dbReference>